<evidence type="ECO:0000256" key="1">
    <source>
        <dbReference type="SAM" id="MobiDB-lite"/>
    </source>
</evidence>
<evidence type="ECO:0000313" key="3">
    <source>
        <dbReference type="Proteomes" id="UP001177670"/>
    </source>
</evidence>
<evidence type="ECO:0000313" key="2">
    <source>
        <dbReference type="EMBL" id="KAK1131113.1"/>
    </source>
</evidence>
<organism evidence="2 3">
    <name type="scientific">Melipona bicolor</name>
    <dbReference type="NCBI Taxonomy" id="60889"/>
    <lineage>
        <taxon>Eukaryota</taxon>
        <taxon>Metazoa</taxon>
        <taxon>Ecdysozoa</taxon>
        <taxon>Arthropoda</taxon>
        <taxon>Hexapoda</taxon>
        <taxon>Insecta</taxon>
        <taxon>Pterygota</taxon>
        <taxon>Neoptera</taxon>
        <taxon>Endopterygota</taxon>
        <taxon>Hymenoptera</taxon>
        <taxon>Apocrita</taxon>
        <taxon>Aculeata</taxon>
        <taxon>Apoidea</taxon>
        <taxon>Anthophila</taxon>
        <taxon>Apidae</taxon>
        <taxon>Melipona</taxon>
    </lineage>
</organism>
<feature type="compositionally biased region" description="Basic residues" evidence="1">
    <location>
        <begin position="38"/>
        <end position="53"/>
    </location>
</feature>
<protein>
    <submittedName>
        <fullName evidence="2">Uncharacterized protein</fullName>
    </submittedName>
</protein>
<dbReference type="EMBL" id="JAHYIQ010000006">
    <property type="protein sequence ID" value="KAK1131113.1"/>
    <property type="molecule type" value="Genomic_DNA"/>
</dbReference>
<comment type="caution">
    <text evidence="2">The sequence shown here is derived from an EMBL/GenBank/DDBJ whole genome shotgun (WGS) entry which is preliminary data.</text>
</comment>
<name>A0AA40KSE4_9HYME</name>
<dbReference type="Proteomes" id="UP001177670">
    <property type="component" value="Unassembled WGS sequence"/>
</dbReference>
<dbReference type="AlphaFoldDB" id="A0AA40KSE4"/>
<accession>A0AA40KSE4</accession>
<keyword evidence="3" id="KW-1185">Reference proteome</keyword>
<proteinExistence type="predicted"/>
<feature type="compositionally biased region" description="Basic and acidic residues" evidence="1">
    <location>
        <begin position="15"/>
        <end position="37"/>
    </location>
</feature>
<gene>
    <name evidence="2" type="ORF">K0M31_017409</name>
</gene>
<feature type="region of interest" description="Disordered" evidence="1">
    <location>
        <begin position="15"/>
        <end position="59"/>
    </location>
</feature>
<sequence length="78" mass="9138">MTSFNVSVFKERILNRQSRMDASPHGRTKNPELEARLPKLKTRRGRTRRRRGKGGGGRDYAATWYRELKQQAGIYCRD</sequence>
<reference evidence="2" key="1">
    <citation type="submission" date="2021-10" db="EMBL/GenBank/DDBJ databases">
        <title>Melipona bicolor Genome sequencing and assembly.</title>
        <authorList>
            <person name="Araujo N.S."/>
            <person name="Arias M.C."/>
        </authorList>
    </citation>
    <scope>NUCLEOTIDE SEQUENCE</scope>
    <source>
        <strain evidence="2">USP_2M_L1-L4_2017</strain>
        <tissue evidence="2">Whole body</tissue>
    </source>
</reference>